<feature type="region of interest" description="Disordered" evidence="1">
    <location>
        <begin position="96"/>
        <end position="143"/>
    </location>
</feature>
<accession>A0A9P5ZN04</accession>
<reference evidence="2" key="1">
    <citation type="submission" date="2020-11" db="EMBL/GenBank/DDBJ databases">
        <authorList>
            <consortium name="DOE Joint Genome Institute"/>
            <person name="Ahrendt S."/>
            <person name="Riley R."/>
            <person name="Andreopoulos W."/>
            <person name="Labutti K."/>
            <person name="Pangilinan J."/>
            <person name="Ruiz-Duenas F.J."/>
            <person name="Barrasa J.M."/>
            <person name="Sanchez-Garcia M."/>
            <person name="Camarero S."/>
            <person name="Miyauchi S."/>
            <person name="Serrano A."/>
            <person name="Linde D."/>
            <person name="Babiker R."/>
            <person name="Drula E."/>
            <person name="Ayuso-Fernandez I."/>
            <person name="Pacheco R."/>
            <person name="Padilla G."/>
            <person name="Ferreira P."/>
            <person name="Barriuso J."/>
            <person name="Kellner H."/>
            <person name="Castanera R."/>
            <person name="Alfaro M."/>
            <person name="Ramirez L."/>
            <person name="Pisabarro A.G."/>
            <person name="Kuo A."/>
            <person name="Tritt A."/>
            <person name="Lipzen A."/>
            <person name="He G."/>
            <person name="Yan M."/>
            <person name="Ng V."/>
            <person name="Cullen D."/>
            <person name="Martin F."/>
            <person name="Rosso M.-N."/>
            <person name="Henrissat B."/>
            <person name="Hibbett D."/>
            <person name="Martinez A.T."/>
            <person name="Grigoriev I.V."/>
        </authorList>
    </citation>
    <scope>NUCLEOTIDE SEQUENCE</scope>
    <source>
        <strain evidence="2">ATCC 90797</strain>
    </source>
</reference>
<feature type="region of interest" description="Disordered" evidence="1">
    <location>
        <begin position="595"/>
        <end position="624"/>
    </location>
</feature>
<dbReference type="AlphaFoldDB" id="A0A9P5ZN04"/>
<proteinExistence type="predicted"/>
<organism evidence="2 3">
    <name type="scientific">Pleurotus eryngii</name>
    <name type="common">Boletus of the steppes</name>
    <dbReference type="NCBI Taxonomy" id="5323"/>
    <lineage>
        <taxon>Eukaryota</taxon>
        <taxon>Fungi</taxon>
        <taxon>Dikarya</taxon>
        <taxon>Basidiomycota</taxon>
        <taxon>Agaricomycotina</taxon>
        <taxon>Agaricomycetes</taxon>
        <taxon>Agaricomycetidae</taxon>
        <taxon>Agaricales</taxon>
        <taxon>Pleurotineae</taxon>
        <taxon>Pleurotaceae</taxon>
        <taxon>Pleurotus</taxon>
    </lineage>
</organism>
<feature type="compositionally biased region" description="Basic residues" evidence="1">
    <location>
        <begin position="130"/>
        <end position="142"/>
    </location>
</feature>
<evidence type="ECO:0000256" key="1">
    <source>
        <dbReference type="SAM" id="MobiDB-lite"/>
    </source>
</evidence>
<sequence>MSGDARDQCRKGLSLMLSRSSGGGRSIEMTLTDEGAVTPFYESPVPIPLTPEALMESCRIDMTPSRVARTGRVGGPYLICRKSTCEDIHGQITAGKKVNTRTRRDHEERDAASDASTASAPDPRLPTPNQRHHPYSRARSTSKRQEVRSHYDLNWQSVIKPIVDLCGIVVLWLSLQAGVSRQTANVVLKALKFIISTTIQLLCSALLAVSIHLPPVPEIRLPIDIRTLYKQNKLEPDLIRIICCPKCFTQYPSGHLLPRHCSWKRSPRSRRCGELLYTEKGGKQIPCCLYTTQSLDSWLSFFLSRSSIVDALQATFTRPPLQPGRMHDIHDSPAWQSFRPFLQSPFHLIFGLYIDWFNPFTNKIAGSFVVSLVLGVFLTVQYNSGKSVSCGAIVLYCLNLPLSLRFLPENVYVLGMIPGPHEPDVWTISHVLAAAQKMLLRFDLPGKILPICRHPEGVMVAARVIPLIADLPAIRKVAGFLSHAAKPFCSFCKCLHDNLEDLDFGNWMPRDGIEVRNQAEEWKGAITVSAKEALAKKTGVRWTPLHDLPYWDPVKHVVLGFMHNFLEGVLQHQLRILWGIGRPKAATARAMKDLPTDDQDDLISTTDIPDLHEPSEDEVSNAESASGLTDVFNRMDVDDNIISHDSEDDSDTPTLHLFPTPLLPPTSLDDLEDLDEITSFPPNMFDFTPEQLGKIQTCIQDVLLPTWVQRPPRNLGEASHGKLKAHELLVLFSSIFPLIIPELWSSQGEHEDQLLASFCDLVCATNIISAYSVTEEEANMYTIHYVNYRSSIQQLFPGFPSVPNHHFAMHNAELLKFWGPLSLLSEFPGERMNGDFGKVKTNRHLGCMELTMVRQGCRQGRLQAMLHGDLETEASQTLARILEPLGAPTIPAHQMTSAELASALAEGTLFDRAHYNILLRYLNGTGRVYFTAYNINRPAGCAVLPTHARQPPRYILEDRTYSRVDSHEANSHIQYYVPGGGIMQQTGCIEAIWELPLEGQWQPFFLVRQHQPLTVTQRARTPYGSAPCSQLKATIVRTQPSAHINVVEPHHIISHLSVYKRPKGTYGINQETMVISWALGRGRR</sequence>
<dbReference type="PANTHER" id="PTHR46579:SF1">
    <property type="entry name" value="F5_8 TYPE C DOMAIN-CONTAINING PROTEIN"/>
    <property type="match status" value="1"/>
</dbReference>
<dbReference type="EMBL" id="MU154623">
    <property type="protein sequence ID" value="KAF9491292.1"/>
    <property type="molecule type" value="Genomic_DNA"/>
</dbReference>
<name>A0A9P5ZN04_PLEER</name>
<gene>
    <name evidence="2" type="ORF">BDN71DRAFT_1498140</name>
</gene>
<feature type="compositionally biased region" description="Low complexity" evidence="1">
    <location>
        <begin position="113"/>
        <end position="122"/>
    </location>
</feature>
<dbReference type="OrthoDB" id="3269001at2759"/>
<evidence type="ECO:0000313" key="2">
    <source>
        <dbReference type="EMBL" id="KAF9491292.1"/>
    </source>
</evidence>
<keyword evidence="3" id="KW-1185">Reference proteome</keyword>
<comment type="caution">
    <text evidence="2">The sequence shown here is derived from an EMBL/GenBank/DDBJ whole genome shotgun (WGS) entry which is preliminary data.</text>
</comment>
<evidence type="ECO:0000313" key="3">
    <source>
        <dbReference type="Proteomes" id="UP000807025"/>
    </source>
</evidence>
<dbReference type="PANTHER" id="PTHR46579">
    <property type="entry name" value="F5/8 TYPE C DOMAIN-CONTAINING PROTEIN-RELATED"/>
    <property type="match status" value="1"/>
</dbReference>
<protein>
    <submittedName>
        <fullName evidence="2">Uncharacterized protein</fullName>
    </submittedName>
</protein>
<dbReference type="Proteomes" id="UP000807025">
    <property type="component" value="Unassembled WGS sequence"/>
</dbReference>
<feature type="compositionally biased region" description="Basic and acidic residues" evidence="1">
    <location>
        <begin position="102"/>
        <end position="112"/>
    </location>
</feature>